<dbReference type="RefSeq" id="WP_048695144.1">
    <property type="nucleotide sequence ID" value="NZ_KQ130506.1"/>
</dbReference>
<comment type="subcellular location">
    <subcellularLocation>
        <location evidence="1 10">Cell outer membrane</location>
        <topology evidence="1 10">Multi-pass membrane protein</topology>
    </subcellularLocation>
</comment>
<evidence type="ECO:0000256" key="10">
    <source>
        <dbReference type="PROSITE-ProRule" id="PRU01360"/>
    </source>
</evidence>
<dbReference type="Gene3D" id="2.170.130.10">
    <property type="entry name" value="TonB-dependent receptor, plug domain"/>
    <property type="match status" value="1"/>
</dbReference>
<feature type="domain" description="TonB-dependent receptor-like beta-barrel" evidence="14">
    <location>
        <begin position="246"/>
        <end position="662"/>
    </location>
</feature>
<evidence type="ECO:0000259" key="14">
    <source>
        <dbReference type="Pfam" id="PF00593"/>
    </source>
</evidence>
<dbReference type="Proteomes" id="UP000037600">
    <property type="component" value="Unassembled WGS sequence"/>
</dbReference>
<dbReference type="InterPro" id="IPR012910">
    <property type="entry name" value="Plug_dom"/>
</dbReference>
<dbReference type="PANTHER" id="PTHR30069">
    <property type="entry name" value="TONB-DEPENDENT OUTER MEMBRANE RECEPTOR"/>
    <property type="match status" value="1"/>
</dbReference>
<evidence type="ECO:0000313" key="17">
    <source>
        <dbReference type="Proteomes" id="UP000037600"/>
    </source>
</evidence>
<dbReference type="Pfam" id="PF07715">
    <property type="entry name" value="Plug"/>
    <property type="match status" value="1"/>
</dbReference>
<keyword evidence="7 12" id="KW-0798">TonB box</keyword>
<feature type="chain" id="PRO_5005301356" evidence="13">
    <location>
        <begin position="27"/>
        <end position="704"/>
    </location>
</feature>
<evidence type="ECO:0000256" key="4">
    <source>
        <dbReference type="ARBA" id="ARBA00022452"/>
    </source>
</evidence>
<dbReference type="STRING" id="1513271.XM47_16810"/>
<evidence type="ECO:0000256" key="9">
    <source>
        <dbReference type="ARBA" id="ARBA00023237"/>
    </source>
</evidence>
<evidence type="ECO:0000256" key="11">
    <source>
        <dbReference type="PROSITE-ProRule" id="PRU10144"/>
    </source>
</evidence>
<evidence type="ECO:0000256" key="6">
    <source>
        <dbReference type="ARBA" id="ARBA00022729"/>
    </source>
</evidence>
<dbReference type="Pfam" id="PF00593">
    <property type="entry name" value="TonB_dep_Rec_b-barrel"/>
    <property type="match status" value="1"/>
</dbReference>
<dbReference type="InterPro" id="IPR000531">
    <property type="entry name" value="Beta-barrel_TonB"/>
</dbReference>
<keyword evidence="5 10" id="KW-0812">Transmembrane</keyword>
<evidence type="ECO:0000256" key="8">
    <source>
        <dbReference type="ARBA" id="ARBA00023136"/>
    </source>
</evidence>
<dbReference type="OrthoDB" id="9760494at2"/>
<dbReference type="GO" id="GO:0044718">
    <property type="term" value="P:siderophore transmembrane transport"/>
    <property type="evidence" value="ECO:0007669"/>
    <property type="project" value="TreeGrafter"/>
</dbReference>
<evidence type="ECO:0000256" key="5">
    <source>
        <dbReference type="ARBA" id="ARBA00022692"/>
    </source>
</evidence>
<sequence>MSLSQYRASAIALAISSAFISPVLSAAESSSDDIEVLKVWSTQVKTSSLYLRGDEIVSKQADHISDLLRTIPGIDVGGAHSLNQAITIRSLDDKDLKISIDGASQNSYMYHHMGNLQIHADILKSVDIEIGTNSVINGGLGGAVRFETKEAKDLLADDQQFGGRIQLGHGDNSGTTASLTGYGQLTDSIDFLAYFNKVERDNFEVGGGNILDHNGQLIPDTDGKVRGIAGDLSDVLFKFGYDLGDSQRIAISYETYKDKGNYSYRPDMGLATDIAIRDAMIDLWGLETPLTWPTEFTRDTLTLSYVGQFGNTTEIRASLFENESELWRDERAWGEEDEYSGYVTGKAINQGLNLIGETSFEVLSKTHNFTYGFDYLLYKTQYNHTPVYVGEASSSAEELKSIGLFVQDKIEVTDALFITPGVRYDSQDLDSVMVDKVYNQTSFALAAEYYLSPNLVVKLSSTELFKAPEIAEVFTGAGKDNTPHQEIKAETGLNSELALAYQTQIGSDIKLSTGVTFFNTKINDYIYDYATAKWTPDNIGDMKITGSEVYLALDISHFKASLSYSDADSELDAAAGYEKFHEARLDRSQGDTASAEFSYLIDSADLTLGWSILNVASIENALDINGASENKAKQGFTTHSISASWKPQSMQQLTLVVGVDNLFDEYYASQSSRTGLSKHPKFGDLALTDYEPGRNIKATVSYSF</sequence>
<proteinExistence type="inferred from homology"/>
<accession>A0A0J8JHR2</accession>
<evidence type="ECO:0000256" key="1">
    <source>
        <dbReference type="ARBA" id="ARBA00004571"/>
    </source>
</evidence>
<keyword evidence="6 13" id="KW-0732">Signal</keyword>
<dbReference type="GO" id="GO:0009279">
    <property type="term" value="C:cell outer membrane"/>
    <property type="evidence" value="ECO:0007669"/>
    <property type="project" value="UniProtKB-SubCell"/>
</dbReference>
<dbReference type="PROSITE" id="PS52016">
    <property type="entry name" value="TONB_DEPENDENT_REC_3"/>
    <property type="match status" value="1"/>
</dbReference>
<dbReference type="InterPro" id="IPR039426">
    <property type="entry name" value="TonB-dep_rcpt-like"/>
</dbReference>
<dbReference type="AlphaFoldDB" id="A0A0J8JHR2"/>
<reference evidence="16 17" key="1">
    <citation type="submission" date="2015-04" db="EMBL/GenBank/DDBJ databases">
        <title>Draft Genome Sequence of the Novel Agar-Digesting Marine Bacterium Q1.</title>
        <authorList>
            <person name="Li Y."/>
            <person name="Li D."/>
            <person name="Chen G."/>
            <person name="Du Z."/>
        </authorList>
    </citation>
    <scope>NUCLEOTIDE SEQUENCE [LARGE SCALE GENOMIC DNA]</scope>
    <source>
        <strain evidence="16 17">Q1</strain>
    </source>
</reference>
<feature type="signal peptide" evidence="13">
    <location>
        <begin position="1"/>
        <end position="26"/>
    </location>
</feature>
<dbReference type="Gene3D" id="2.40.170.20">
    <property type="entry name" value="TonB-dependent receptor, beta-barrel domain"/>
    <property type="match status" value="1"/>
</dbReference>
<keyword evidence="4 10" id="KW-1134">Transmembrane beta strand</keyword>
<dbReference type="InterPro" id="IPR010917">
    <property type="entry name" value="TonB_rcpt_CS"/>
</dbReference>
<keyword evidence="3 10" id="KW-0813">Transport</keyword>
<comment type="caution">
    <text evidence="16">The sequence shown here is derived from an EMBL/GenBank/DDBJ whole genome shotgun (WGS) entry which is preliminary data.</text>
</comment>
<evidence type="ECO:0000256" key="7">
    <source>
        <dbReference type="ARBA" id="ARBA00023077"/>
    </source>
</evidence>
<evidence type="ECO:0000256" key="13">
    <source>
        <dbReference type="SAM" id="SignalP"/>
    </source>
</evidence>
<feature type="domain" description="TonB-dependent receptor plug" evidence="15">
    <location>
        <begin position="51"/>
        <end position="141"/>
    </location>
</feature>
<evidence type="ECO:0000259" key="15">
    <source>
        <dbReference type="Pfam" id="PF07715"/>
    </source>
</evidence>
<dbReference type="PROSITE" id="PS01156">
    <property type="entry name" value="TONB_DEPENDENT_REC_2"/>
    <property type="match status" value="1"/>
</dbReference>
<dbReference type="PATRIC" id="fig|1513271.3.peg.3457"/>
<protein>
    <submittedName>
        <fullName evidence="16">Fe-regulated protein B</fullName>
    </submittedName>
</protein>
<dbReference type="InterPro" id="IPR036942">
    <property type="entry name" value="Beta-barrel_TonB_sf"/>
</dbReference>
<gene>
    <name evidence="16" type="ORF">XM47_16810</name>
</gene>
<feature type="short sequence motif" description="TonB C-terminal box" evidence="11">
    <location>
        <begin position="687"/>
        <end position="704"/>
    </location>
</feature>
<evidence type="ECO:0000256" key="3">
    <source>
        <dbReference type="ARBA" id="ARBA00022448"/>
    </source>
</evidence>
<keyword evidence="9 10" id="KW-0998">Cell outer membrane</keyword>
<evidence type="ECO:0000256" key="12">
    <source>
        <dbReference type="RuleBase" id="RU003357"/>
    </source>
</evidence>
<evidence type="ECO:0000256" key="2">
    <source>
        <dbReference type="ARBA" id="ARBA00009810"/>
    </source>
</evidence>
<dbReference type="CDD" id="cd01347">
    <property type="entry name" value="ligand_gated_channel"/>
    <property type="match status" value="1"/>
</dbReference>
<organism evidence="16 17">
    <name type="scientific">Catenovulum maritimum</name>
    <dbReference type="NCBI Taxonomy" id="1513271"/>
    <lineage>
        <taxon>Bacteria</taxon>
        <taxon>Pseudomonadati</taxon>
        <taxon>Pseudomonadota</taxon>
        <taxon>Gammaproteobacteria</taxon>
        <taxon>Alteromonadales</taxon>
        <taxon>Alteromonadaceae</taxon>
        <taxon>Catenovulum</taxon>
    </lineage>
</organism>
<evidence type="ECO:0000313" key="16">
    <source>
        <dbReference type="EMBL" id="KMT63971.1"/>
    </source>
</evidence>
<name>A0A0J8JHR2_9ALTE</name>
<dbReference type="GO" id="GO:0015344">
    <property type="term" value="F:siderophore uptake transmembrane transporter activity"/>
    <property type="evidence" value="ECO:0007669"/>
    <property type="project" value="TreeGrafter"/>
</dbReference>
<dbReference type="PANTHER" id="PTHR30069:SF41">
    <property type="entry name" value="HEME_HEMOPEXIN UTILIZATION PROTEIN C"/>
    <property type="match status" value="1"/>
</dbReference>
<dbReference type="EMBL" id="LAZL01000035">
    <property type="protein sequence ID" value="KMT63971.1"/>
    <property type="molecule type" value="Genomic_DNA"/>
</dbReference>
<comment type="similarity">
    <text evidence="2 10 12">Belongs to the TonB-dependent receptor family.</text>
</comment>
<keyword evidence="17" id="KW-1185">Reference proteome</keyword>
<keyword evidence="8 10" id="KW-0472">Membrane</keyword>
<dbReference type="InterPro" id="IPR037066">
    <property type="entry name" value="Plug_dom_sf"/>
</dbReference>
<dbReference type="SUPFAM" id="SSF56935">
    <property type="entry name" value="Porins"/>
    <property type="match status" value="1"/>
</dbReference>